<dbReference type="InterPro" id="IPR011256">
    <property type="entry name" value="Reg_factor_effector_dom_sf"/>
</dbReference>
<dbReference type="Gene3D" id="3.20.80.10">
    <property type="entry name" value="Regulatory factor, effector binding domain"/>
    <property type="match status" value="1"/>
</dbReference>
<reference evidence="2 3" key="1">
    <citation type="submission" date="2019-02" db="EMBL/GenBank/DDBJ databases">
        <title>Deep-cultivation of Planctomycetes and their phenomic and genomic characterization uncovers novel biology.</title>
        <authorList>
            <person name="Wiegand S."/>
            <person name="Jogler M."/>
            <person name="Boedeker C."/>
            <person name="Pinto D."/>
            <person name="Vollmers J."/>
            <person name="Rivas-Marin E."/>
            <person name="Kohn T."/>
            <person name="Peeters S.H."/>
            <person name="Heuer A."/>
            <person name="Rast P."/>
            <person name="Oberbeckmann S."/>
            <person name="Bunk B."/>
            <person name="Jeske O."/>
            <person name="Meyerdierks A."/>
            <person name="Storesund J.E."/>
            <person name="Kallscheuer N."/>
            <person name="Luecker S."/>
            <person name="Lage O.M."/>
            <person name="Pohl T."/>
            <person name="Merkel B.J."/>
            <person name="Hornburger P."/>
            <person name="Mueller R.-W."/>
            <person name="Bruemmer F."/>
            <person name="Labrenz M."/>
            <person name="Spormann A.M."/>
            <person name="Op den Camp H."/>
            <person name="Overmann J."/>
            <person name="Amann R."/>
            <person name="Jetten M.S.M."/>
            <person name="Mascher T."/>
            <person name="Medema M.H."/>
            <person name="Devos D.P."/>
            <person name="Kaster A.-K."/>
            <person name="Ovreas L."/>
            <person name="Rohde M."/>
            <person name="Galperin M.Y."/>
            <person name="Jogler C."/>
        </authorList>
    </citation>
    <scope>NUCLEOTIDE SEQUENCE [LARGE SCALE GENOMIC DNA]</scope>
    <source>
        <strain evidence="2 3">EC9</strain>
    </source>
</reference>
<dbReference type="Pfam" id="PF06445">
    <property type="entry name" value="GyrI-like"/>
    <property type="match status" value="1"/>
</dbReference>
<evidence type="ECO:0000259" key="1">
    <source>
        <dbReference type="SMART" id="SM00871"/>
    </source>
</evidence>
<evidence type="ECO:0000313" key="2">
    <source>
        <dbReference type="EMBL" id="QDS86874.1"/>
    </source>
</evidence>
<organism evidence="2 3">
    <name type="scientific">Rosistilla ulvae</name>
    <dbReference type="NCBI Taxonomy" id="1930277"/>
    <lineage>
        <taxon>Bacteria</taxon>
        <taxon>Pseudomonadati</taxon>
        <taxon>Planctomycetota</taxon>
        <taxon>Planctomycetia</taxon>
        <taxon>Pirellulales</taxon>
        <taxon>Pirellulaceae</taxon>
        <taxon>Rosistilla</taxon>
    </lineage>
</organism>
<dbReference type="SUPFAM" id="SSF55961">
    <property type="entry name" value="Bet v1-like"/>
    <property type="match status" value="1"/>
</dbReference>
<dbReference type="InterPro" id="IPR029442">
    <property type="entry name" value="GyrI-like"/>
</dbReference>
<evidence type="ECO:0000313" key="3">
    <source>
        <dbReference type="Proteomes" id="UP000319557"/>
    </source>
</evidence>
<feature type="domain" description="AraC effector-binding" evidence="1">
    <location>
        <begin position="157"/>
        <end position="309"/>
    </location>
</feature>
<gene>
    <name evidence="2" type="ORF">EC9_10490</name>
</gene>
<sequence length="309" mass="35044">MPAYRVERSILIDADAEKVFDTVADFNTWNIWSPWLVIAHEAVVTVTDDPNSVGSIYRWNGEFVGRGEVEHAQLDRPRKIVDTLRFEKPFKSTSQVEFLVQSEAGQTRLSWVMNGSLPWFLFWMRRNMETYIGTDYARGLKMVREYIQTGRVLSKSTVEGIEKIPARRVVGLRESCQLEEIGPVMGKTFARVAEEFSGHNLPLDGEMLSVYHPSDMMKGQFEFTCGYVVDSGVALPPGLVECSIPAAKALHVKHVGSYENLGNAWSGAHQFANYRKQKLAKTETLEIYRNTPQDTADEDLVTDIYLPLR</sequence>
<proteinExistence type="predicted"/>
<dbReference type="KEGG" id="ruv:EC9_10490"/>
<name>A0A517LW72_9BACT</name>
<accession>A0A517LW72</accession>
<dbReference type="InterPro" id="IPR019587">
    <property type="entry name" value="Polyketide_cyclase/dehydratase"/>
</dbReference>
<dbReference type="SUPFAM" id="SSF55136">
    <property type="entry name" value="Probable bacterial effector-binding domain"/>
    <property type="match status" value="1"/>
</dbReference>
<dbReference type="InterPro" id="IPR050908">
    <property type="entry name" value="SmbC-like"/>
</dbReference>
<keyword evidence="3" id="KW-1185">Reference proteome</keyword>
<dbReference type="CDD" id="cd07818">
    <property type="entry name" value="SRPBCC_1"/>
    <property type="match status" value="1"/>
</dbReference>
<dbReference type="EMBL" id="CP036261">
    <property type="protein sequence ID" value="QDS86874.1"/>
    <property type="molecule type" value="Genomic_DNA"/>
</dbReference>
<dbReference type="Gene3D" id="3.30.530.20">
    <property type="match status" value="1"/>
</dbReference>
<dbReference type="SMART" id="SM00871">
    <property type="entry name" value="AraC_E_bind"/>
    <property type="match status" value="1"/>
</dbReference>
<dbReference type="AlphaFoldDB" id="A0A517LW72"/>
<dbReference type="Proteomes" id="UP000319557">
    <property type="component" value="Chromosome"/>
</dbReference>
<dbReference type="PANTHER" id="PTHR40055:SF1">
    <property type="entry name" value="TRANSCRIPTIONAL REGULATOR YGIV-RELATED"/>
    <property type="match status" value="1"/>
</dbReference>
<dbReference type="InterPro" id="IPR023393">
    <property type="entry name" value="START-like_dom_sf"/>
</dbReference>
<dbReference type="OrthoDB" id="9807923at2"/>
<dbReference type="InterPro" id="IPR010499">
    <property type="entry name" value="AraC_E-bd"/>
</dbReference>
<dbReference type="PANTHER" id="PTHR40055">
    <property type="entry name" value="TRANSCRIPTIONAL REGULATOR YGIV-RELATED"/>
    <property type="match status" value="1"/>
</dbReference>
<protein>
    <submittedName>
        <fullName evidence="2">Bacterial transcription activator, effector binding domain</fullName>
    </submittedName>
</protein>
<dbReference type="RefSeq" id="WP_145342876.1">
    <property type="nucleotide sequence ID" value="NZ_CP036261.1"/>
</dbReference>
<dbReference type="Pfam" id="PF10604">
    <property type="entry name" value="Polyketide_cyc2"/>
    <property type="match status" value="1"/>
</dbReference>